<sequence length="373" mass="42220">MGLIGALIGGFTNHIAIKMLFRPYEAKYIGGRRLPFTPGLIPKRRDELARQLGKTVVEHLLTPETFKKRFFNDAMRERLAGWAERQLAAHVFKSPRTFREWFQLAGQTEVDTKAEQRIDSFINQQFLQLAAFIEGKTVRELMPDLLKAEVEQRVDDAAPYVIDRGIEFFASADGRAAIRSLIDEFLATRGRFGLMLQSLFGESESLVDRVQQEMIKFLTAPNTEVILGALIRKEWEKFLDKRADALFGQADLMPAVDSVKTLVKKKAAISARLDLTVAQAWPKGLEWTMHNLIPTALDSLFVQGEAKLEEMIQKINMEEMVREQVDSFPLNRIEDLVLGISRREFKMITVLGAVLGGVIGLVQGLLVQLMNMI</sequence>
<comment type="subcellular location">
    <subcellularLocation>
        <location evidence="1">Endomembrane system</location>
    </subcellularLocation>
</comment>
<keyword evidence="4 6" id="KW-1133">Transmembrane helix</keyword>
<dbReference type="InterPro" id="IPR007383">
    <property type="entry name" value="DUF445"/>
</dbReference>
<dbReference type="Pfam" id="PF04286">
    <property type="entry name" value="DUF445"/>
    <property type="match status" value="1"/>
</dbReference>
<name>A0A1Q2L4K3_9BACL</name>
<dbReference type="GO" id="GO:0012505">
    <property type="term" value="C:endomembrane system"/>
    <property type="evidence" value="ECO:0007669"/>
    <property type="project" value="UniProtKB-SubCell"/>
</dbReference>
<dbReference type="KEGG" id="pmar:B0X71_05145"/>
<proteinExistence type="inferred from homology"/>
<feature type="transmembrane region" description="Helical" evidence="6">
    <location>
        <begin position="347"/>
        <end position="367"/>
    </location>
</feature>
<reference evidence="7 8" key="1">
    <citation type="submission" date="2017-02" db="EMBL/GenBank/DDBJ databases">
        <title>The complete genomic sequence of a novel cold adapted crude oil-degrading bacterium Planococcus qaidamina Y42.</title>
        <authorList>
            <person name="Yang R."/>
        </authorList>
    </citation>
    <scope>NUCLEOTIDE SEQUENCE [LARGE SCALE GENOMIC DNA]</scope>
    <source>
        <strain evidence="7 8">Y42</strain>
    </source>
</reference>
<evidence type="ECO:0000256" key="6">
    <source>
        <dbReference type="SAM" id="Phobius"/>
    </source>
</evidence>
<protein>
    <recommendedName>
        <fullName evidence="9">DUF445 domain-containing protein</fullName>
    </recommendedName>
</protein>
<gene>
    <name evidence="7" type="ORF">B0X71_05145</name>
</gene>
<dbReference type="Proteomes" id="UP000188184">
    <property type="component" value="Chromosome"/>
</dbReference>
<evidence type="ECO:0000256" key="5">
    <source>
        <dbReference type="ARBA" id="ARBA00023136"/>
    </source>
</evidence>
<evidence type="ECO:0000313" key="8">
    <source>
        <dbReference type="Proteomes" id="UP000188184"/>
    </source>
</evidence>
<comment type="similarity">
    <text evidence="2">Belongs to the UPF0754 family.</text>
</comment>
<organism evidence="7 8">
    <name type="scientific">Planococcus lenghuensis</name>
    <dbReference type="NCBI Taxonomy" id="2213202"/>
    <lineage>
        <taxon>Bacteria</taxon>
        <taxon>Bacillati</taxon>
        <taxon>Bacillota</taxon>
        <taxon>Bacilli</taxon>
        <taxon>Bacillales</taxon>
        <taxon>Caryophanaceae</taxon>
        <taxon>Planococcus</taxon>
    </lineage>
</organism>
<dbReference type="PANTHER" id="PTHR35791">
    <property type="entry name" value="UPF0754 MEMBRANE PROTEIN YHEB"/>
    <property type="match status" value="1"/>
</dbReference>
<evidence type="ECO:0000256" key="4">
    <source>
        <dbReference type="ARBA" id="ARBA00022989"/>
    </source>
</evidence>
<dbReference type="EMBL" id="CP019640">
    <property type="protein sequence ID" value="AQQ55007.1"/>
    <property type="molecule type" value="Genomic_DNA"/>
</dbReference>
<evidence type="ECO:0000256" key="2">
    <source>
        <dbReference type="ARBA" id="ARBA00008053"/>
    </source>
</evidence>
<evidence type="ECO:0000313" key="7">
    <source>
        <dbReference type="EMBL" id="AQQ55007.1"/>
    </source>
</evidence>
<evidence type="ECO:0008006" key="9">
    <source>
        <dbReference type="Google" id="ProtNLM"/>
    </source>
</evidence>
<keyword evidence="5 6" id="KW-0472">Membrane</keyword>
<keyword evidence="8" id="KW-1185">Reference proteome</keyword>
<accession>A0A1Q2L4K3</accession>
<dbReference type="OrthoDB" id="9787430at2"/>
<keyword evidence="3 6" id="KW-0812">Transmembrane</keyword>
<dbReference type="AlphaFoldDB" id="A0A1Q2L4K3"/>
<evidence type="ECO:0000256" key="3">
    <source>
        <dbReference type="ARBA" id="ARBA00022692"/>
    </source>
</evidence>
<evidence type="ECO:0000256" key="1">
    <source>
        <dbReference type="ARBA" id="ARBA00004308"/>
    </source>
</evidence>
<dbReference type="PANTHER" id="PTHR35791:SF1">
    <property type="entry name" value="UPF0754 MEMBRANE PROTEIN YHEB"/>
    <property type="match status" value="1"/>
</dbReference>